<dbReference type="PANTHER" id="PTHR30204:SF69">
    <property type="entry name" value="MERR-FAMILY TRANSCRIPTIONAL REGULATOR"/>
    <property type="match status" value="1"/>
</dbReference>
<feature type="domain" description="HTH merR-type" evidence="6">
    <location>
        <begin position="4"/>
        <end position="74"/>
    </location>
</feature>
<evidence type="ECO:0000313" key="8">
    <source>
        <dbReference type="Proteomes" id="UP000515913"/>
    </source>
</evidence>
<dbReference type="InterPro" id="IPR009061">
    <property type="entry name" value="DNA-bd_dom_put_sf"/>
</dbReference>
<dbReference type="GO" id="GO:0003700">
    <property type="term" value="F:DNA-binding transcription factor activity"/>
    <property type="evidence" value="ECO:0007669"/>
    <property type="project" value="InterPro"/>
</dbReference>
<proteinExistence type="predicted"/>
<dbReference type="Gene3D" id="1.10.1660.10">
    <property type="match status" value="1"/>
</dbReference>
<dbReference type="RefSeq" id="WP_101473883.1">
    <property type="nucleotide sequence ID" value="NZ_CP060637.1"/>
</dbReference>
<dbReference type="InterPro" id="IPR011256">
    <property type="entry name" value="Reg_factor_effector_dom_sf"/>
</dbReference>
<gene>
    <name evidence="7" type="ORF">H9Q81_04865</name>
</gene>
<evidence type="ECO:0000256" key="3">
    <source>
        <dbReference type="ARBA" id="ARBA00023125"/>
    </source>
</evidence>
<reference evidence="7 8" key="1">
    <citation type="submission" date="2020-08" db="EMBL/GenBank/DDBJ databases">
        <authorList>
            <person name="Liu C."/>
            <person name="Sun Q."/>
        </authorList>
    </citation>
    <scope>NUCLEOTIDE SEQUENCE [LARGE SCALE GENOMIC DNA]</scope>
    <source>
        <strain evidence="7 8">NSJ-57</strain>
    </source>
</reference>
<name>A0A7G9GZB2_9FUSO</name>
<dbReference type="SMART" id="SM00422">
    <property type="entry name" value="HTH_MERR"/>
    <property type="match status" value="1"/>
</dbReference>
<feature type="coiled-coil region" evidence="5">
    <location>
        <begin position="84"/>
        <end position="121"/>
    </location>
</feature>
<keyword evidence="1" id="KW-0678">Repressor</keyword>
<evidence type="ECO:0000259" key="6">
    <source>
        <dbReference type="PROSITE" id="PS50937"/>
    </source>
</evidence>
<keyword evidence="8" id="KW-1185">Reference proteome</keyword>
<evidence type="ECO:0000256" key="2">
    <source>
        <dbReference type="ARBA" id="ARBA00023015"/>
    </source>
</evidence>
<dbReference type="InterPro" id="IPR000551">
    <property type="entry name" value="MerR-type_HTH_dom"/>
</dbReference>
<keyword evidence="5" id="KW-0175">Coiled coil</keyword>
<dbReference type="Gene3D" id="3.20.80.10">
    <property type="entry name" value="Regulatory factor, effector binding domain"/>
    <property type="match status" value="1"/>
</dbReference>
<evidence type="ECO:0000313" key="7">
    <source>
        <dbReference type="EMBL" id="QNM16144.1"/>
    </source>
</evidence>
<accession>A0A7G9GZB2</accession>
<dbReference type="SUPFAM" id="SSF46955">
    <property type="entry name" value="Putative DNA-binding domain"/>
    <property type="match status" value="1"/>
</dbReference>
<dbReference type="Proteomes" id="UP000515913">
    <property type="component" value="Chromosome"/>
</dbReference>
<dbReference type="PANTHER" id="PTHR30204">
    <property type="entry name" value="REDOX-CYCLING DRUG-SENSING TRANSCRIPTIONAL ACTIVATOR SOXR"/>
    <property type="match status" value="1"/>
</dbReference>
<dbReference type="Pfam" id="PF13411">
    <property type="entry name" value="MerR_1"/>
    <property type="match status" value="1"/>
</dbReference>
<evidence type="ECO:0000256" key="1">
    <source>
        <dbReference type="ARBA" id="ARBA00022491"/>
    </source>
</evidence>
<protein>
    <submittedName>
        <fullName evidence="7">MerR family transcriptional regulator</fullName>
    </submittedName>
</protein>
<dbReference type="PROSITE" id="PS50937">
    <property type="entry name" value="HTH_MERR_2"/>
    <property type="match status" value="1"/>
</dbReference>
<organism evidence="7 8">
    <name type="scientific">Fusobacterium hominis</name>
    <dbReference type="NCBI Taxonomy" id="2764326"/>
    <lineage>
        <taxon>Bacteria</taxon>
        <taxon>Fusobacteriati</taxon>
        <taxon>Fusobacteriota</taxon>
        <taxon>Fusobacteriia</taxon>
        <taxon>Fusobacteriales</taxon>
        <taxon>Fusobacteriaceae</taxon>
        <taxon>Fusobacterium</taxon>
    </lineage>
</organism>
<keyword evidence="2" id="KW-0805">Transcription regulation</keyword>
<dbReference type="KEGG" id="fho:H9Q81_04865"/>
<evidence type="ECO:0000256" key="5">
    <source>
        <dbReference type="SAM" id="Coils"/>
    </source>
</evidence>
<dbReference type="GO" id="GO:0003677">
    <property type="term" value="F:DNA binding"/>
    <property type="evidence" value="ECO:0007669"/>
    <property type="project" value="UniProtKB-KW"/>
</dbReference>
<evidence type="ECO:0000256" key="4">
    <source>
        <dbReference type="ARBA" id="ARBA00023163"/>
    </source>
</evidence>
<keyword evidence="4" id="KW-0804">Transcription</keyword>
<dbReference type="EMBL" id="CP060637">
    <property type="protein sequence ID" value="QNM16144.1"/>
    <property type="molecule type" value="Genomic_DNA"/>
</dbReference>
<dbReference type="AlphaFoldDB" id="A0A7G9GZB2"/>
<keyword evidence="3" id="KW-0238">DNA-binding</keyword>
<dbReference type="InterPro" id="IPR047057">
    <property type="entry name" value="MerR_fam"/>
</dbReference>
<sequence length="273" mass="32082">MENYLSIGEVSKITGLPISTLRYYDTQGIIKPFYKDEETNYRYYRLFQIPILKMVVHLKKLGFNNASIKSHLQNLSYAHTLNLMDSMIEKTRKEINRLQVLEEELQENARQMKYLIKLENEVDKFFEEMIEIDGVYAEIPVENTYEGISAAFKELDSHLLASNHSFAPVGLYAFTISEKDLKDKVYRYDKLVVLKRIENYKKRYVVPFKKYICLICQGQFDSVDKNIQKTMKWINENHFIVDGDAIINIVSGPAFQKNPFEAMYILKIPITRK</sequence>